<proteinExistence type="predicted"/>
<evidence type="ECO:0000313" key="1">
    <source>
        <dbReference type="EMBL" id="GAA1390283.1"/>
    </source>
</evidence>
<comment type="caution">
    <text evidence="1">The sequence shown here is derived from an EMBL/GenBank/DDBJ whole genome shotgun (WGS) entry which is preliminary data.</text>
</comment>
<sequence>MAKKFIQRACRALGAANRVQAVVLALVRGVLVLDAGGVGRGPTSLRDARRVVSS</sequence>
<keyword evidence="2" id="KW-1185">Reference proteome</keyword>
<dbReference type="EMBL" id="BAAAJK010000011">
    <property type="protein sequence ID" value="GAA1390283.1"/>
    <property type="molecule type" value="Genomic_DNA"/>
</dbReference>
<accession>A0ABN1XWN5</accession>
<protein>
    <submittedName>
        <fullName evidence="1">Uncharacterized protein</fullName>
    </submittedName>
</protein>
<gene>
    <name evidence="1" type="ORF">GCM10009613_30620</name>
</gene>
<dbReference type="Proteomes" id="UP001501414">
    <property type="component" value="Unassembled WGS sequence"/>
</dbReference>
<organism evidence="1 2">
    <name type="scientific">Pseudonocardia kongjuensis</name>
    <dbReference type="NCBI Taxonomy" id="102227"/>
    <lineage>
        <taxon>Bacteria</taxon>
        <taxon>Bacillati</taxon>
        <taxon>Actinomycetota</taxon>
        <taxon>Actinomycetes</taxon>
        <taxon>Pseudonocardiales</taxon>
        <taxon>Pseudonocardiaceae</taxon>
        <taxon>Pseudonocardia</taxon>
    </lineage>
</organism>
<evidence type="ECO:0000313" key="2">
    <source>
        <dbReference type="Proteomes" id="UP001501414"/>
    </source>
</evidence>
<reference evidence="1 2" key="1">
    <citation type="journal article" date="2019" name="Int. J. Syst. Evol. Microbiol.">
        <title>The Global Catalogue of Microorganisms (GCM) 10K type strain sequencing project: providing services to taxonomists for standard genome sequencing and annotation.</title>
        <authorList>
            <consortium name="The Broad Institute Genomics Platform"/>
            <consortium name="The Broad Institute Genome Sequencing Center for Infectious Disease"/>
            <person name="Wu L."/>
            <person name="Ma J."/>
        </authorList>
    </citation>
    <scope>NUCLEOTIDE SEQUENCE [LARGE SCALE GENOMIC DNA]</scope>
    <source>
        <strain evidence="1 2">JCM 11896</strain>
    </source>
</reference>
<name>A0ABN1XWN5_9PSEU</name>